<name>A0A517M900_9BACT</name>
<dbReference type="EMBL" id="CP036262">
    <property type="protein sequence ID" value="QDS91349.1"/>
    <property type="molecule type" value="Genomic_DNA"/>
</dbReference>
<keyword evidence="2" id="KW-1185">Reference proteome</keyword>
<dbReference type="Proteomes" id="UP000320672">
    <property type="component" value="Chromosome"/>
</dbReference>
<protein>
    <submittedName>
        <fullName evidence="1">Uncharacterized protein</fullName>
    </submittedName>
</protein>
<reference evidence="1 2" key="1">
    <citation type="submission" date="2019-02" db="EMBL/GenBank/DDBJ databases">
        <title>Deep-cultivation of Planctomycetes and their phenomic and genomic characterization uncovers novel biology.</title>
        <authorList>
            <person name="Wiegand S."/>
            <person name="Jogler M."/>
            <person name="Boedeker C."/>
            <person name="Pinto D."/>
            <person name="Vollmers J."/>
            <person name="Rivas-Marin E."/>
            <person name="Kohn T."/>
            <person name="Peeters S.H."/>
            <person name="Heuer A."/>
            <person name="Rast P."/>
            <person name="Oberbeckmann S."/>
            <person name="Bunk B."/>
            <person name="Jeske O."/>
            <person name="Meyerdierks A."/>
            <person name="Storesund J.E."/>
            <person name="Kallscheuer N."/>
            <person name="Luecker S."/>
            <person name="Lage O.M."/>
            <person name="Pohl T."/>
            <person name="Merkel B.J."/>
            <person name="Hornburger P."/>
            <person name="Mueller R.-W."/>
            <person name="Bruemmer F."/>
            <person name="Labrenz M."/>
            <person name="Spormann A.M."/>
            <person name="Op den Camp H."/>
            <person name="Overmann J."/>
            <person name="Amann R."/>
            <person name="Jetten M.S.M."/>
            <person name="Mascher T."/>
            <person name="Medema M.H."/>
            <person name="Devos D.P."/>
            <person name="Kaster A.-K."/>
            <person name="Ovreas L."/>
            <person name="Rohde M."/>
            <person name="Galperin M.Y."/>
            <person name="Jogler C."/>
        </authorList>
    </citation>
    <scope>NUCLEOTIDE SEQUENCE [LARGE SCALE GENOMIC DNA]</scope>
    <source>
        <strain evidence="1 2">FF011L</strain>
    </source>
</reference>
<organism evidence="1 2">
    <name type="scientific">Roseimaritima multifibrata</name>
    <dbReference type="NCBI Taxonomy" id="1930274"/>
    <lineage>
        <taxon>Bacteria</taxon>
        <taxon>Pseudomonadati</taxon>
        <taxon>Planctomycetota</taxon>
        <taxon>Planctomycetia</taxon>
        <taxon>Pirellulales</taxon>
        <taxon>Pirellulaceae</taxon>
        <taxon>Roseimaritima</taxon>
    </lineage>
</organism>
<accession>A0A517M900</accession>
<sequence>MTLLDGRVFLRIRAVSESIIDSDAALFLWFLGINFVGWFMHGVHVTACNGLSDDRQDAS</sequence>
<evidence type="ECO:0000313" key="2">
    <source>
        <dbReference type="Proteomes" id="UP000320672"/>
    </source>
</evidence>
<proteinExistence type="predicted"/>
<dbReference type="AlphaFoldDB" id="A0A517M900"/>
<gene>
    <name evidence="1" type="ORF">FF011L_00780</name>
</gene>
<dbReference type="KEGG" id="rml:FF011L_00780"/>
<evidence type="ECO:0000313" key="1">
    <source>
        <dbReference type="EMBL" id="QDS91349.1"/>
    </source>
</evidence>